<evidence type="ECO:0000313" key="1">
    <source>
        <dbReference type="EMBL" id="XCD06727.1"/>
    </source>
</evidence>
<dbReference type="EMBL" id="PP511706">
    <property type="protein sequence ID" value="XCD06727.1"/>
    <property type="molecule type" value="Genomic_DNA"/>
</dbReference>
<accession>A0AAU8B653</accession>
<protein>
    <submittedName>
        <fullName evidence="1">Uncharacterized protein</fullName>
    </submittedName>
</protein>
<sequence length="63" mass="7344">MKVDVFNGSEWIERDSKMYNGVDNIENIESIYGLGEEIRVEYKSGIRVVYKNVFGTYVAQYQV</sequence>
<name>A0AAU8B653_9CAUD</name>
<organism evidence="1">
    <name type="scientific">Dulem virus 30</name>
    <dbReference type="NCBI Taxonomy" id="3145748"/>
    <lineage>
        <taxon>Viruses</taxon>
        <taxon>Duplodnaviria</taxon>
        <taxon>Heunggongvirae</taxon>
        <taxon>Uroviricota</taxon>
        <taxon>Caudoviricetes</taxon>
    </lineage>
</organism>
<reference evidence="1" key="1">
    <citation type="submission" date="2024-03" db="EMBL/GenBank/DDBJ databases">
        <title>Diverse circular DNA viruses in blood, oral, and fecal samples of captive lemurs.</title>
        <authorList>
            <person name="Paietta E.N."/>
            <person name="Kraberger S."/>
            <person name="Lund M.C."/>
            <person name="Custer J.M."/>
            <person name="Vargas K.M."/>
            <person name="Ehmke E.E."/>
            <person name="Yoder A.D."/>
            <person name="Varsani A."/>
        </authorList>
    </citation>
    <scope>NUCLEOTIDE SEQUENCE</scope>
    <source>
        <strain evidence="1">Duke_26_2</strain>
    </source>
</reference>
<proteinExistence type="predicted"/>